<dbReference type="InterPro" id="IPR011642">
    <property type="entry name" value="Gate_dom"/>
</dbReference>
<evidence type="ECO:0000259" key="2">
    <source>
        <dbReference type="Pfam" id="PF07664"/>
    </source>
</evidence>
<dbReference type="PANTHER" id="PTHR43185:SF2">
    <property type="entry name" value="FERROUS IRON TRANSPORT PROTEIN B"/>
    <property type="match status" value="1"/>
</dbReference>
<dbReference type="GO" id="GO:0005886">
    <property type="term" value="C:plasma membrane"/>
    <property type="evidence" value="ECO:0007669"/>
    <property type="project" value="TreeGrafter"/>
</dbReference>
<dbReference type="EMBL" id="JAFBDQ010000011">
    <property type="protein sequence ID" value="MBM7557322.1"/>
    <property type="molecule type" value="Genomic_DNA"/>
</dbReference>
<feature type="transmembrane region" description="Helical" evidence="1">
    <location>
        <begin position="38"/>
        <end position="57"/>
    </location>
</feature>
<reference evidence="4" key="1">
    <citation type="submission" date="2021-01" db="EMBL/GenBank/DDBJ databases">
        <title>Genomic Encyclopedia of Type Strains, Phase IV (KMG-IV): sequencing the most valuable type-strain genomes for metagenomic binning, comparative biology and taxonomic classification.</title>
        <authorList>
            <person name="Goeker M."/>
        </authorList>
    </citation>
    <scope>NUCLEOTIDE SEQUENCE</scope>
    <source>
        <strain evidence="4">DSM 23230</strain>
    </source>
</reference>
<dbReference type="Pfam" id="PF07670">
    <property type="entry name" value="Gate"/>
    <property type="match status" value="1"/>
</dbReference>
<evidence type="ECO:0000259" key="3">
    <source>
        <dbReference type="Pfam" id="PF07670"/>
    </source>
</evidence>
<keyword evidence="5" id="KW-1185">Reference proteome</keyword>
<feature type="transmembrane region" description="Helical" evidence="1">
    <location>
        <begin position="252"/>
        <end position="272"/>
    </location>
</feature>
<evidence type="ECO:0000313" key="4">
    <source>
        <dbReference type="EMBL" id="MBM7557322.1"/>
    </source>
</evidence>
<sequence>MGFGCNAAGVIAARIIESPREKLIAILTNNFVPCNGRFPTLIILASLFMGSILGGVYNSFIAAAVVVALVLVGIAVTLFISWLLSKTLLKGVPSSFSLELPPYRKPKIKEVLLRSFIDHTLFVLWRAIVVAAPAGLIVWIFANMSIGELSLIQYVANILDPFALLIGLDGIILLAFILGLPANEIVLPILVMSYLSAGAMLEPSSSESLKTILVDNGWTWVTALSTMLFSLLHFPCGTTLLTIKKETDSLKWTIFAGLMPLAVAVVVCFLFTQSINLFF</sequence>
<proteinExistence type="predicted"/>
<dbReference type="Pfam" id="PF07664">
    <property type="entry name" value="FeoB_C"/>
    <property type="match status" value="1"/>
</dbReference>
<evidence type="ECO:0000313" key="5">
    <source>
        <dbReference type="Proteomes" id="UP000774000"/>
    </source>
</evidence>
<organism evidence="4 5">
    <name type="scientific">Halanaerobacter jeridensis</name>
    <dbReference type="NCBI Taxonomy" id="706427"/>
    <lineage>
        <taxon>Bacteria</taxon>
        <taxon>Bacillati</taxon>
        <taxon>Bacillota</taxon>
        <taxon>Clostridia</taxon>
        <taxon>Halanaerobiales</taxon>
        <taxon>Halobacteroidaceae</taxon>
        <taxon>Halanaerobacter</taxon>
    </lineage>
</organism>
<feature type="transmembrane region" description="Helical" evidence="1">
    <location>
        <begin position="123"/>
        <end position="142"/>
    </location>
</feature>
<comment type="caution">
    <text evidence="4">The sequence shown here is derived from an EMBL/GenBank/DDBJ whole genome shotgun (WGS) entry which is preliminary data.</text>
</comment>
<feature type="transmembrane region" description="Helical" evidence="1">
    <location>
        <begin position="213"/>
        <end position="232"/>
    </location>
</feature>
<feature type="domain" description="Nucleoside transporter/FeoB GTPase Gate" evidence="3">
    <location>
        <begin position="124"/>
        <end position="248"/>
    </location>
</feature>
<dbReference type="InterPro" id="IPR011640">
    <property type="entry name" value="Fe2_transport_prot_B_C"/>
</dbReference>
<gene>
    <name evidence="4" type="ORF">JOC47_002188</name>
</gene>
<keyword evidence="1" id="KW-1133">Transmembrane helix</keyword>
<keyword evidence="1" id="KW-0812">Transmembrane</keyword>
<feature type="transmembrane region" description="Helical" evidence="1">
    <location>
        <begin position="64"/>
        <end position="84"/>
    </location>
</feature>
<feature type="domain" description="Ferrous iron transport protein B C-terminal" evidence="2">
    <location>
        <begin position="66"/>
        <end position="116"/>
    </location>
</feature>
<dbReference type="AlphaFoldDB" id="A0A938XQ49"/>
<accession>A0A938XQ49</accession>
<protein>
    <submittedName>
        <fullName evidence="4">Fe2+ transport system protein B</fullName>
    </submittedName>
</protein>
<dbReference type="Proteomes" id="UP000774000">
    <property type="component" value="Unassembled WGS sequence"/>
</dbReference>
<keyword evidence="1" id="KW-0472">Membrane</keyword>
<name>A0A938XQ49_9FIRM</name>
<feature type="transmembrane region" description="Helical" evidence="1">
    <location>
        <begin position="185"/>
        <end position="201"/>
    </location>
</feature>
<dbReference type="GO" id="GO:0015093">
    <property type="term" value="F:ferrous iron transmembrane transporter activity"/>
    <property type="evidence" value="ECO:0007669"/>
    <property type="project" value="InterPro"/>
</dbReference>
<evidence type="ECO:0000256" key="1">
    <source>
        <dbReference type="SAM" id="Phobius"/>
    </source>
</evidence>
<dbReference type="PANTHER" id="PTHR43185">
    <property type="entry name" value="FERROUS IRON TRANSPORT PROTEIN B"/>
    <property type="match status" value="1"/>
</dbReference>
<feature type="transmembrane region" description="Helical" evidence="1">
    <location>
        <begin position="154"/>
        <end position="179"/>
    </location>
</feature>
<dbReference type="InterPro" id="IPR050860">
    <property type="entry name" value="FeoB_GTPase"/>
</dbReference>